<dbReference type="InterPro" id="IPR036061">
    <property type="entry name" value="CheW-like_dom_sf"/>
</dbReference>
<dbReference type="EMBL" id="CP063849">
    <property type="protein sequence ID" value="QOY85645.1"/>
    <property type="molecule type" value="Genomic_DNA"/>
</dbReference>
<dbReference type="SUPFAM" id="SSF50341">
    <property type="entry name" value="CheW-like"/>
    <property type="match status" value="1"/>
</dbReference>
<evidence type="ECO:0000313" key="3">
    <source>
        <dbReference type="Proteomes" id="UP000593892"/>
    </source>
</evidence>
<gene>
    <name evidence="2" type="ORF">IRI77_22810</name>
</gene>
<feature type="domain" description="CheW-like" evidence="1">
    <location>
        <begin position="133"/>
        <end position="270"/>
    </location>
</feature>
<dbReference type="Gene3D" id="2.30.30.40">
    <property type="entry name" value="SH3 Domains"/>
    <property type="match status" value="1"/>
</dbReference>
<dbReference type="GO" id="GO:0006935">
    <property type="term" value="P:chemotaxis"/>
    <property type="evidence" value="ECO:0007669"/>
    <property type="project" value="InterPro"/>
</dbReference>
<dbReference type="Proteomes" id="UP000593892">
    <property type="component" value="Chromosome"/>
</dbReference>
<reference evidence="2 3" key="1">
    <citation type="submission" date="2020-10" db="EMBL/GenBank/DDBJ databases">
        <title>Complete genome sequence of Paludibaculum fermentans P105T, a facultatively anaerobic acidobacterium capable of dissimilatory Fe(III) reduction.</title>
        <authorList>
            <person name="Dedysh S.N."/>
            <person name="Beletsky A.V."/>
            <person name="Kulichevskaya I.S."/>
            <person name="Mardanov A.V."/>
            <person name="Ravin N.V."/>
        </authorList>
    </citation>
    <scope>NUCLEOTIDE SEQUENCE [LARGE SCALE GENOMIC DNA]</scope>
    <source>
        <strain evidence="2 3">P105</strain>
    </source>
</reference>
<keyword evidence="3" id="KW-1185">Reference proteome</keyword>
<evidence type="ECO:0000313" key="2">
    <source>
        <dbReference type="EMBL" id="QOY85645.1"/>
    </source>
</evidence>
<dbReference type="InterPro" id="IPR002545">
    <property type="entry name" value="CheW-lke_dom"/>
</dbReference>
<dbReference type="Pfam" id="PF01584">
    <property type="entry name" value="CheW"/>
    <property type="match status" value="1"/>
</dbReference>
<organism evidence="2 3">
    <name type="scientific">Paludibaculum fermentans</name>
    <dbReference type="NCBI Taxonomy" id="1473598"/>
    <lineage>
        <taxon>Bacteria</taxon>
        <taxon>Pseudomonadati</taxon>
        <taxon>Acidobacteriota</taxon>
        <taxon>Terriglobia</taxon>
        <taxon>Bryobacterales</taxon>
        <taxon>Bryobacteraceae</taxon>
        <taxon>Paludibaculum</taxon>
    </lineage>
</organism>
<dbReference type="AlphaFoldDB" id="A0A7S7SJ58"/>
<dbReference type="Gene3D" id="2.40.50.180">
    <property type="entry name" value="CheA-289, Domain 4"/>
    <property type="match status" value="1"/>
</dbReference>
<dbReference type="PROSITE" id="PS50851">
    <property type="entry name" value="CHEW"/>
    <property type="match status" value="1"/>
</dbReference>
<sequence>MMPEQVLQVLMCDRHGQSFAVGVEEIASIERDRSALYRTLLVDRATGERIAVDRVGGVTEIERASICQPPERLGRAGQGLLGVVEIDGVSVPLVKTAFLAAVDPIRIQPAVITRPSAGRAAPAVEEPQILITSLRLARSNTARPEVVVGIPLEQVLDVSEPLPWIPLQVEGGWLRGILAWRGQTAQLVDLARCFGLEPLLGAPEERLVVVRGTSRHEPIAFMASAALQRVNPAHAIAIHPEDAGLKTEAIRGVFRWTSRLLVIPDIDALL</sequence>
<dbReference type="SMART" id="SM00260">
    <property type="entry name" value="CheW"/>
    <property type="match status" value="1"/>
</dbReference>
<proteinExistence type="predicted"/>
<accession>A0A7S7SJ58</accession>
<protein>
    <submittedName>
        <fullName evidence="2">CheW domain-containing protein</fullName>
    </submittedName>
</protein>
<evidence type="ECO:0000259" key="1">
    <source>
        <dbReference type="PROSITE" id="PS50851"/>
    </source>
</evidence>
<dbReference type="GO" id="GO:0007165">
    <property type="term" value="P:signal transduction"/>
    <property type="evidence" value="ECO:0007669"/>
    <property type="project" value="InterPro"/>
</dbReference>
<name>A0A7S7SJ58_PALFE</name>
<dbReference type="KEGG" id="pfer:IRI77_22810"/>